<name>A0AA39UVP9_9AGAR</name>
<evidence type="ECO:0000313" key="4">
    <source>
        <dbReference type="EMBL" id="KAK0505257.1"/>
    </source>
</evidence>
<feature type="compositionally biased region" description="Pro residues" evidence="1">
    <location>
        <begin position="164"/>
        <end position="181"/>
    </location>
</feature>
<evidence type="ECO:0000259" key="3">
    <source>
        <dbReference type="Pfam" id="PF13383"/>
    </source>
</evidence>
<feature type="compositionally biased region" description="Pro residues" evidence="1">
    <location>
        <begin position="110"/>
        <end position="126"/>
    </location>
</feature>
<dbReference type="AlphaFoldDB" id="A0AA39UVP9"/>
<evidence type="ECO:0000256" key="2">
    <source>
        <dbReference type="SAM" id="Phobius"/>
    </source>
</evidence>
<feature type="transmembrane region" description="Helical" evidence="2">
    <location>
        <begin position="15"/>
        <end position="33"/>
    </location>
</feature>
<evidence type="ECO:0000313" key="5">
    <source>
        <dbReference type="Proteomes" id="UP001175228"/>
    </source>
</evidence>
<accession>A0AA39UVP9</accession>
<feature type="compositionally biased region" description="Pro residues" evidence="1">
    <location>
        <begin position="190"/>
        <end position="205"/>
    </location>
</feature>
<dbReference type="InterPro" id="IPR025714">
    <property type="entry name" value="Methyltranfer_dom"/>
</dbReference>
<comment type="caution">
    <text evidence="4">The sequence shown here is derived from an EMBL/GenBank/DDBJ whole genome shotgun (WGS) entry which is preliminary data.</text>
</comment>
<gene>
    <name evidence="4" type="ORF">EDD18DRAFT_1098637</name>
</gene>
<dbReference type="PANTHER" id="PTHR32026">
    <property type="entry name" value="METHYLTRANSFERASE-LIKE PROTEIN 24"/>
    <property type="match status" value="1"/>
</dbReference>
<organism evidence="4 5">
    <name type="scientific">Armillaria luteobubalina</name>
    <dbReference type="NCBI Taxonomy" id="153913"/>
    <lineage>
        <taxon>Eukaryota</taxon>
        <taxon>Fungi</taxon>
        <taxon>Dikarya</taxon>
        <taxon>Basidiomycota</taxon>
        <taxon>Agaricomycotina</taxon>
        <taxon>Agaricomycetes</taxon>
        <taxon>Agaricomycetidae</taxon>
        <taxon>Agaricales</taxon>
        <taxon>Marasmiineae</taxon>
        <taxon>Physalacriaceae</taxon>
        <taxon>Armillaria</taxon>
    </lineage>
</organism>
<keyword evidence="2" id="KW-0812">Transmembrane</keyword>
<protein>
    <recommendedName>
        <fullName evidence="3">Methyltransferase domain-containing protein</fullName>
    </recommendedName>
</protein>
<keyword evidence="5" id="KW-1185">Reference proteome</keyword>
<dbReference type="Pfam" id="PF13383">
    <property type="entry name" value="Methyltransf_22"/>
    <property type="match status" value="1"/>
</dbReference>
<proteinExistence type="predicted"/>
<dbReference type="EMBL" id="JAUEPU010000002">
    <property type="protein sequence ID" value="KAK0505257.1"/>
    <property type="molecule type" value="Genomic_DNA"/>
</dbReference>
<sequence length="565" mass="62727">MDSKVQSLSARHPRYMILFITLSFVIVLLYVNFSPESPFSGSNVYAWGGRPPPYDYASRAHMNDVYCQGAVQEHGFQVVPHAPPPPPSHGYEAFERHPPHPDHQGRPWGYGPPPPGPWGPPPPPPFGWMHHGEHGGPEGKHPPHPPPFWGPPPPPPTGDKHSYGPPPPPPHHWWAPPPPPTGGDQSYGMPHPPPHSHWGPPPPPPHEFHHHGDSRPPPPRFWGSPPPPGHQHGYHPASQDSEDGEEHHPHGPPPHYPPRPSKHDKHNKDGKPCPEREAGIKTHRPRPHPPVDVAIEISEKHYQHYVEHRKGSANEAVPLWKSFAPAFRCPHHLQLLGELEDNGKWVCGFEHIAPKEQCVVYSIGSDGSSFETTVKDRSTGCTVFGYVDKAENTDADAVTEDEETVATEESDVPAPAQTNPLADLLETNGHKFIDILKFNINSESDFAILDAFLDEYDFPQLASRAPYPPPRRAYPPPKRAPVLPFGQLLLSVTVSSDDDKSELSISDFGTWFEKLERMGLRPFFAAPRPSDSRKAIDYSFINIRGEHELLSAVPPPPPPQFPPAP</sequence>
<feature type="compositionally biased region" description="Pro residues" evidence="1">
    <location>
        <begin position="215"/>
        <end position="229"/>
    </location>
</feature>
<dbReference type="PANTHER" id="PTHR32026:SF10">
    <property type="entry name" value="METHYLTRANSFERASE-LIKE PROTEIN 24-RELATED"/>
    <property type="match status" value="1"/>
</dbReference>
<feature type="region of interest" description="Disordered" evidence="1">
    <location>
        <begin position="80"/>
        <end position="290"/>
    </location>
</feature>
<feature type="compositionally biased region" description="Basic and acidic residues" evidence="1">
    <location>
        <begin position="266"/>
        <end position="280"/>
    </location>
</feature>
<dbReference type="Proteomes" id="UP001175228">
    <property type="component" value="Unassembled WGS sequence"/>
</dbReference>
<feature type="compositionally biased region" description="Basic and acidic residues" evidence="1">
    <location>
        <begin position="92"/>
        <end position="105"/>
    </location>
</feature>
<dbReference type="InterPro" id="IPR026913">
    <property type="entry name" value="METTL24"/>
</dbReference>
<feature type="compositionally biased region" description="Pro residues" evidence="1">
    <location>
        <begin position="144"/>
        <end position="157"/>
    </location>
</feature>
<reference evidence="4" key="1">
    <citation type="submission" date="2023-06" db="EMBL/GenBank/DDBJ databases">
        <authorList>
            <consortium name="Lawrence Berkeley National Laboratory"/>
            <person name="Ahrendt S."/>
            <person name="Sahu N."/>
            <person name="Indic B."/>
            <person name="Wong-Bajracharya J."/>
            <person name="Merenyi Z."/>
            <person name="Ke H.-M."/>
            <person name="Monk M."/>
            <person name="Kocsube S."/>
            <person name="Drula E."/>
            <person name="Lipzen A."/>
            <person name="Balint B."/>
            <person name="Henrissat B."/>
            <person name="Andreopoulos B."/>
            <person name="Martin F.M."/>
            <person name="Harder C.B."/>
            <person name="Rigling D."/>
            <person name="Ford K.L."/>
            <person name="Foster G.D."/>
            <person name="Pangilinan J."/>
            <person name="Papanicolaou A."/>
            <person name="Barry K."/>
            <person name="LaButti K."/>
            <person name="Viragh M."/>
            <person name="Koriabine M."/>
            <person name="Yan M."/>
            <person name="Riley R."/>
            <person name="Champramary S."/>
            <person name="Plett K.L."/>
            <person name="Tsai I.J."/>
            <person name="Slot J."/>
            <person name="Sipos G."/>
            <person name="Plett J."/>
            <person name="Nagy L.G."/>
            <person name="Grigoriev I.V."/>
        </authorList>
    </citation>
    <scope>NUCLEOTIDE SEQUENCE</scope>
    <source>
        <strain evidence="4">HWK02</strain>
    </source>
</reference>
<evidence type="ECO:0000256" key="1">
    <source>
        <dbReference type="SAM" id="MobiDB-lite"/>
    </source>
</evidence>
<keyword evidence="2" id="KW-1133">Transmembrane helix</keyword>
<feature type="domain" description="Methyltransferase" evidence="3">
    <location>
        <begin position="302"/>
        <end position="377"/>
    </location>
</feature>
<feature type="compositionally biased region" description="Basic and acidic residues" evidence="1">
    <location>
        <begin position="130"/>
        <end position="141"/>
    </location>
</feature>
<keyword evidence="2" id="KW-0472">Membrane</keyword>